<evidence type="ECO:0000256" key="2">
    <source>
        <dbReference type="ARBA" id="ARBA00022723"/>
    </source>
</evidence>
<evidence type="ECO:0000313" key="6">
    <source>
        <dbReference type="EMBL" id="PXW53544.1"/>
    </source>
</evidence>
<gene>
    <name evidence="6" type="ORF">C7450_11332</name>
</gene>
<evidence type="ECO:0000313" key="7">
    <source>
        <dbReference type="Proteomes" id="UP000248021"/>
    </source>
</evidence>
<comment type="caution">
    <text evidence="6">The sequence shown here is derived from an EMBL/GenBank/DDBJ whole genome shotgun (WGS) entry which is preliminary data.</text>
</comment>
<keyword evidence="3" id="KW-0560">Oxidoreductase</keyword>
<keyword evidence="1" id="KW-0004">4Fe-4S</keyword>
<evidence type="ECO:0000256" key="4">
    <source>
        <dbReference type="ARBA" id="ARBA00023004"/>
    </source>
</evidence>
<dbReference type="EMBL" id="QJJK01000013">
    <property type="protein sequence ID" value="PXW53544.1"/>
    <property type="molecule type" value="Genomic_DNA"/>
</dbReference>
<keyword evidence="2" id="KW-0479">Metal-binding</keyword>
<protein>
    <submittedName>
        <fullName evidence="6">FAD dependent oxidoreductase</fullName>
    </submittedName>
</protein>
<accession>A0A2V3U738</accession>
<dbReference type="PANTHER" id="PTHR43498:SF1">
    <property type="entry name" value="COB--COM HETERODISULFIDE REDUCTASE IRON-SULFUR SUBUNIT A"/>
    <property type="match status" value="1"/>
</dbReference>
<dbReference type="OrthoDB" id="9777740at2"/>
<keyword evidence="4" id="KW-0408">Iron</keyword>
<dbReference type="InterPro" id="IPR036188">
    <property type="entry name" value="FAD/NAD-bd_sf"/>
</dbReference>
<dbReference type="Pfam" id="PF12831">
    <property type="entry name" value="FAD_oxidored"/>
    <property type="match status" value="1"/>
</dbReference>
<name>A0A2V3U738_9HYPH</name>
<dbReference type="RefSeq" id="WP_110377516.1">
    <property type="nucleotide sequence ID" value="NZ_JAHBRY010000001.1"/>
</dbReference>
<evidence type="ECO:0000256" key="3">
    <source>
        <dbReference type="ARBA" id="ARBA00023002"/>
    </source>
</evidence>
<dbReference type="AlphaFoldDB" id="A0A2V3U738"/>
<dbReference type="Gene3D" id="3.50.50.60">
    <property type="entry name" value="FAD/NAD(P)-binding domain"/>
    <property type="match status" value="1"/>
</dbReference>
<dbReference type="GO" id="GO:0051539">
    <property type="term" value="F:4 iron, 4 sulfur cluster binding"/>
    <property type="evidence" value="ECO:0007669"/>
    <property type="project" value="UniProtKB-KW"/>
</dbReference>
<evidence type="ECO:0000256" key="1">
    <source>
        <dbReference type="ARBA" id="ARBA00022485"/>
    </source>
</evidence>
<dbReference type="SUPFAM" id="SSF51905">
    <property type="entry name" value="FAD/NAD(P)-binding domain"/>
    <property type="match status" value="1"/>
</dbReference>
<evidence type="ECO:0000256" key="5">
    <source>
        <dbReference type="ARBA" id="ARBA00023014"/>
    </source>
</evidence>
<keyword evidence="5" id="KW-0411">Iron-sulfur</keyword>
<sequence>MAKVVVVGGGTSGFAAAIAAARAGADVTLLEQSSYLGGTMTGGLVPGIVSLRHQPWRDQETLVEMETSHAGDQVVQGIAQEMIDRLIDAGGAYGIPGQATIRVSFDPEIMKVVIDKMCREAGVAVEYHTKVTAVLRENGRVVGVKANFGDEIVADHVIDTTGDGHVAWLAGARYEQGEKGDPTYVQPISMYFLMGGVALDKTIDYACSGREDFSEGYLRKLRKLYEEGKPLTIPGLPRLREVAAQAGDYPGAFGSTTLNPRAHNNILRPIFRNGRVVYDITMHNVDMAYRVDATDNKTLSEAIGSMRDFTLKIGEFYRKYVPGYENAYVLQIADNIGIRETRRVVGAYMLTGEDVLEARSFPDSIGYCGATVDVHNIDGSESTRMTAIRGGRLYQIPYRILVPEAIDGLLVAGRCVSADRVACGSIRQQAGCIVTGQAAGVAAALATDQGVEARHLPIGLLQQALKDQGAQL</sequence>
<proteinExistence type="predicted"/>
<organism evidence="6 7">
    <name type="scientific">Chelatococcus asaccharovorans</name>
    <dbReference type="NCBI Taxonomy" id="28210"/>
    <lineage>
        <taxon>Bacteria</taxon>
        <taxon>Pseudomonadati</taxon>
        <taxon>Pseudomonadota</taxon>
        <taxon>Alphaproteobacteria</taxon>
        <taxon>Hyphomicrobiales</taxon>
        <taxon>Chelatococcaceae</taxon>
        <taxon>Chelatococcus</taxon>
    </lineage>
</organism>
<dbReference type="GO" id="GO:0016491">
    <property type="term" value="F:oxidoreductase activity"/>
    <property type="evidence" value="ECO:0007669"/>
    <property type="project" value="UniProtKB-KW"/>
</dbReference>
<reference evidence="6 7" key="1">
    <citation type="submission" date="2018-05" db="EMBL/GenBank/DDBJ databases">
        <title>Genomic Encyclopedia of Type Strains, Phase IV (KMG-IV): sequencing the most valuable type-strain genomes for metagenomic binning, comparative biology and taxonomic classification.</title>
        <authorList>
            <person name="Goeker M."/>
        </authorList>
    </citation>
    <scope>NUCLEOTIDE SEQUENCE [LARGE SCALE GENOMIC DNA]</scope>
    <source>
        <strain evidence="6 7">DSM 6462</strain>
    </source>
</reference>
<keyword evidence="7" id="KW-1185">Reference proteome</keyword>
<dbReference type="PANTHER" id="PTHR43498">
    <property type="entry name" value="FERREDOXIN:COB-COM HETERODISULFIDE REDUCTASE SUBUNIT A"/>
    <property type="match status" value="1"/>
</dbReference>
<dbReference type="InterPro" id="IPR039650">
    <property type="entry name" value="HdrA-like"/>
</dbReference>
<dbReference type="GO" id="GO:0046872">
    <property type="term" value="F:metal ion binding"/>
    <property type="evidence" value="ECO:0007669"/>
    <property type="project" value="UniProtKB-KW"/>
</dbReference>
<dbReference type="Proteomes" id="UP000248021">
    <property type="component" value="Unassembled WGS sequence"/>
</dbReference>